<dbReference type="InterPro" id="IPR001915">
    <property type="entry name" value="Peptidase_M48"/>
</dbReference>
<dbReference type="CDD" id="cd07343">
    <property type="entry name" value="M48A_Zmpste24p_like"/>
    <property type="match status" value="1"/>
</dbReference>
<dbReference type="EMBL" id="HE573025">
    <property type="protein sequence ID" value="CCC50545.1"/>
    <property type="molecule type" value="Genomic_DNA"/>
</dbReference>
<dbReference type="FunFam" id="3.30.2010.10:FF:000002">
    <property type="entry name" value="CAAX prenyl protease"/>
    <property type="match status" value="1"/>
</dbReference>
<dbReference type="Gene3D" id="3.30.2010.10">
    <property type="entry name" value="Metalloproteases ('zincins'), catalytic domain"/>
    <property type="match status" value="1"/>
</dbReference>
<keyword evidence="3 14" id="KW-0812">Transmembrane</keyword>
<evidence type="ECO:0000256" key="9">
    <source>
        <dbReference type="ARBA" id="ARBA00023049"/>
    </source>
</evidence>
<dbReference type="EC" id="3.4.24.84" evidence="14"/>
<dbReference type="MEROPS" id="M48.020"/>
<feature type="binding site" evidence="13">
    <location>
        <position position="290"/>
    </location>
    <ligand>
        <name>Zn(2+)</name>
        <dbReference type="ChEBI" id="CHEBI:29105"/>
        <note>catalytic</note>
    </ligand>
</feature>
<comment type="catalytic activity">
    <reaction evidence="11 14">
        <text>Hydrolyzes the peptide bond -P2-(S-farnesyl or geranylgeranyl)C-P1'-P2'-P3'-COOH where P1' and P2' are amino acids with aliphatic side chains and P3' is any C-terminal residue.</text>
        <dbReference type="EC" id="3.4.24.84"/>
    </reaction>
</comment>
<keyword evidence="2 14" id="KW-0645">Protease</keyword>
<feature type="transmembrane region" description="Helical" evidence="14">
    <location>
        <begin position="155"/>
        <end position="177"/>
    </location>
</feature>
<comment type="function">
    <text evidence="14">Proteolytically removes the C-terminal three residues of farnesylated proteins.</text>
</comment>
<dbReference type="GO" id="GO:0005789">
    <property type="term" value="C:endoplasmic reticulum membrane"/>
    <property type="evidence" value="ECO:0007669"/>
    <property type="project" value="UniProtKB-SubCell"/>
</dbReference>
<evidence type="ECO:0000256" key="4">
    <source>
        <dbReference type="ARBA" id="ARBA00022723"/>
    </source>
</evidence>
<evidence type="ECO:0000256" key="8">
    <source>
        <dbReference type="ARBA" id="ARBA00022989"/>
    </source>
</evidence>
<comment type="caution">
    <text evidence="14">Lacks conserved residue(s) required for the propagation of feature annotation.</text>
</comment>
<feature type="binding site" evidence="13">
    <location>
        <position position="365"/>
    </location>
    <ligand>
        <name>Zn(2+)</name>
        <dbReference type="ChEBI" id="CHEBI:29105"/>
        <note>catalytic</note>
    </ligand>
</feature>
<feature type="active site" description="Proton donor" evidence="12">
    <location>
        <position position="369"/>
    </location>
</feature>
<evidence type="ECO:0000256" key="1">
    <source>
        <dbReference type="ARBA" id="ARBA00004477"/>
    </source>
</evidence>
<organism evidence="17">
    <name type="scientific">Trypanosoma vivax (strain Y486)</name>
    <dbReference type="NCBI Taxonomy" id="1055687"/>
    <lineage>
        <taxon>Eukaryota</taxon>
        <taxon>Discoba</taxon>
        <taxon>Euglenozoa</taxon>
        <taxon>Kinetoplastea</taxon>
        <taxon>Metakinetoplastina</taxon>
        <taxon>Trypanosomatida</taxon>
        <taxon>Trypanosomatidae</taxon>
        <taxon>Trypanosoma</taxon>
        <taxon>Duttonella</taxon>
    </lineage>
</organism>
<dbReference type="Pfam" id="PF16491">
    <property type="entry name" value="Peptidase_M48_N"/>
    <property type="match status" value="1"/>
</dbReference>
<dbReference type="GO" id="GO:0004222">
    <property type="term" value="F:metalloendopeptidase activity"/>
    <property type="evidence" value="ECO:0007669"/>
    <property type="project" value="UniProtKB-UniRule"/>
</dbReference>
<comment type="cofactor">
    <cofactor evidence="13 14">
        <name>Zn(2+)</name>
        <dbReference type="ChEBI" id="CHEBI:29105"/>
    </cofactor>
    <text evidence="13 14">Binds 1 zinc ion per subunit.</text>
</comment>
<dbReference type="VEuPathDB" id="TriTrypDB:TvY486_0903660"/>
<evidence type="ECO:0000256" key="14">
    <source>
        <dbReference type="RuleBase" id="RU366005"/>
    </source>
</evidence>
<evidence type="ECO:0000256" key="12">
    <source>
        <dbReference type="PIRSR" id="PIRSR627057-1"/>
    </source>
</evidence>
<keyword evidence="5 14" id="KW-0378">Hydrolase</keyword>
<feature type="transmembrane region" description="Helical" evidence="14">
    <location>
        <begin position="340"/>
        <end position="360"/>
    </location>
</feature>
<feature type="transmembrane region" description="Helical" evidence="14">
    <location>
        <begin position="298"/>
        <end position="320"/>
    </location>
</feature>
<dbReference type="PANTHER" id="PTHR10120">
    <property type="entry name" value="CAAX PRENYL PROTEASE 1"/>
    <property type="match status" value="1"/>
</dbReference>
<feature type="active site" evidence="12">
    <location>
        <position position="287"/>
    </location>
</feature>
<evidence type="ECO:0000256" key="3">
    <source>
        <dbReference type="ARBA" id="ARBA00022692"/>
    </source>
</evidence>
<feature type="domain" description="CAAX prenyl protease 1 N-terminal" evidence="16">
    <location>
        <begin position="30"/>
        <end position="210"/>
    </location>
</feature>
<feature type="binding site" evidence="13">
    <location>
        <position position="286"/>
    </location>
    <ligand>
        <name>Zn(2+)</name>
        <dbReference type="ChEBI" id="CHEBI:29105"/>
        <note>catalytic</note>
    </ligand>
</feature>
<evidence type="ECO:0000313" key="17">
    <source>
        <dbReference type="EMBL" id="CCC50545.1"/>
    </source>
</evidence>
<comment type="similarity">
    <text evidence="14">Belongs to the peptidase M48A family.</text>
</comment>
<evidence type="ECO:0000256" key="5">
    <source>
        <dbReference type="ARBA" id="ARBA00022801"/>
    </source>
</evidence>
<evidence type="ECO:0000256" key="13">
    <source>
        <dbReference type="PIRSR" id="PIRSR627057-2"/>
    </source>
</evidence>
<keyword evidence="7 13" id="KW-0862">Zinc</keyword>
<proteinExistence type="inferred from homology"/>
<dbReference type="Pfam" id="PF01435">
    <property type="entry name" value="Peptidase_M48"/>
    <property type="match status" value="1"/>
</dbReference>
<evidence type="ECO:0000256" key="10">
    <source>
        <dbReference type="ARBA" id="ARBA00023136"/>
    </source>
</evidence>
<gene>
    <name evidence="17" type="ORF">TVY486_0903660</name>
</gene>
<feature type="domain" description="Peptidase M48" evidence="15">
    <location>
        <begin position="218"/>
        <end position="421"/>
    </location>
</feature>
<protein>
    <recommendedName>
        <fullName evidence="14">CAAX prenyl protease</fullName>
        <ecNumber evidence="14">3.4.24.84</ecNumber>
    </recommendedName>
</protein>
<keyword evidence="8 14" id="KW-1133">Transmembrane helix</keyword>
<evidence type="ECO:0000256" key="2">
    <source>
        <dbReference type="ARBA" id="ARBA00022670"/>
    </source>
</evidence>
<evidence type="ECO:0000256" key="11">
    <source>
        <dbReference type="ARBA" id="ARBA00044456"/>
    </source>
</evidence>
<dbReference type="OMA" id="HWHYSHI"/>
<name>G0U2P2_TRYVY</name>
<keyword evidence="6 14" id="KW-0256">Endoplasmic reticulum</keyword>
<reference evidence="17" key="1">
    <citation type="journal article" date="2012" name="Proc. Natl. Acad. Sci. U.S.A.">
        <title>Antigenic diversity is generated by distinct evolutionary mechanisms in African trypanosome species.</title>
        <authorList>
            <person name="Jackson A.P."/>
            <person name="Berry A."/>
            <person name="Aslett M."/>
            <person name="Allison H.C."/>
            <person name="Burton P."/>
            <person name="Vavrova-Anderson J."/>
            <person name="Brown R."/>
            <person name="Browne H."/>
            <person name="Corton N."/>
            <person name="Hauser H."/>
            <person name="Gamble J."/>
            <person name="Gilderthorp R."/>
            <person name="Marcello L."/>
            <person name="McQuillan J."/>
            <person name="Otto T.D."/>
            <person name="Quail M.A."/>
            <person name="Sanders M.J."/>
            <person name="van Tonder A."/>
            <person name="Ginger M.L."/>
            <person name="Field M.C."/>
            <person name="Barry J.D."/>
            <person name="Hertz-Fowler C."/>
            <person name="Berriman M."/>
        </authorList>
    </citation>
    <scope>NUCLEOTIDE SEQUENCE</scope>
    <source>
        <strain evidence="17">Y486</strain>
    </source>
</reference>
<keyword evidence="4 13" id="KW-0479">Metal-binding</keyword>
<keyword evidence="10 14" id="KW-0472">Membrane</keyword>
<comment type="subcellular location">
    <subcellularLocation>
        <location evidence="1 14">Endoplasmic reticulum membrane</location>
        <topology evidence="1 14">Multi-pass membrane protein</topology>
    </subcellularLocation>
</comment>
<sequence>MQQSDFPFYKTALFSLNALQLWEIYLQYRQLRAYRRKGIPKHLVGVVNEKEFETSQAYSVDSLRFSIWRSLKSYVFDNACLLALVPSTIYKALTHVLPVTMGSFAHCYTYTVTMDLISTVVSIPFDLYDTFVIEERHGFNKMTIKEFVKDKIKGFLLNVTLLHPIMTGLVLKTVHIFGEKFPIYFFLLGTVLMIAFTYIYPTLIQPIFNKYTPIPEDSRLGKKIFALAAEHRFPLTKLYEVDGSRRSGHSNAYFYGFWNNKRIVLYDTLTQQMENDDDGLLAVLCHELGHWKYNHTSIFLALGVVQLFCIAFGARTVMFNGGMYRQFGFTDTSPVIGFELFTQIVLGPVMTLLGYSLTLLTRKFEFQADRYAMAAGYGDALRRGLFILHKENKSLLTPDPLYAALKYSHPPLGERVGTIDKELAKRK</sequence>
<evidence type="ECO:0000259" key="16">
    <source>
        <dbReference type="Pfam" id="PF16491"/>
    </source>
</evidence>
<dbReference type="InterPro" id="IPR032456">
    <property type="entry name" value="Peptidase_M48_N"/>
</dbReference>
<dbReference type="GO" id="GO:0071586">
    <property type="term" value="P:CAAX-box protein processing"/>
    <property type="evidence" value="ECO:0007669"/>
    <property type="project" value="UniProtKB-UniRule"/>
</dbReference>
<feature type="transmembrane region" description="Helical" evidence="14">
    <location>
        <begin position="183"/>
        <end position="200"/>
    </location>
</feature>
<evidence type="ECO:0000256" key="7">
    <source>
        <dbReference type="ARBA" id="ARBA00022833"/>
    </source>
</evidence>
<evidence type="ECO:0000256" key="6">
    <source>
        <dbReference type="ARBA" id="ARBA00022824"/>
    </source>
</evidence>
<accession>G0U2P2</accession>
<dbReference type="InterPro" id="IPR027057">
    <property type="entry name" value="CAXX_Prtase_1"/>
</dbReference>
<dbReference type="AlphaFoldDB" id="G0U2P2"/>
<evidence type="ECO:0000259" key="15">
    <source>
        <dbReference type="Pfam" id="PF01435"/>
    </source>
</evidence>
<dbReference type="GO" id="GO:0046872">
    <property type="term" value="F:metal ion binding"/>
    <property type="evidence" value="ECO:0007669"/>
    <property type="project" value="UniProtKB-UniRule"/>
</dbReference>
<keyword evidence="9 14" id="KW-0482">Metalloprotease</keyword>